<reference evidence="8 9" key="2">
    <citation type="submission" date="2020-08" db="EMBL/GenBank/DDBJ databases">
        <title>Stappia taiwanensis sp. nov., isolated from a coastal thermal spring.</title>
        <authorList>
            <person name="Kampfer P."/>
        </authorList>
    </citation>
    <scope>NUCLEOTIDE SEQUENCE [LARGE SCALE GENOMIC DNA]</scope>
    <source>
        <strain evidence="8 9">DSM 23284</strain>
    </source>
</reference>
<feature type="domain" description="AMP-dependent synthetase/ligase" evidence="6">
    <location>
        <begin position="10"/>
        <end position="373"/>
    </location>
</feature>
<dbReference type="SUPFAM" id="SSF56801">
    <property type="entry name" value="Acetyl-CoA synthetase-like"/>
    <property type="match status" value="1"/>
</dbReference>
<keyword evidence="2" id="KW-0436">Ligase</keyword>
<evidence type="ECO:0000256" key="4">
    <source>
        <dbReference type="ARBA" id="ARBA00066616"/>
    </source>
</evidence>
<dbReference type="Proteomes" id="UP000559404">
    <property type="component" value="Unassembled WGS sequence"/>
</dbReference>
<evidence type="ECO:0000259" key="7">
    <source>
        <dbReference type="Pfam" id="PF13193"/>
    </source>
</evidence>
<protein>
    <recommendedName>
        <fullName evidence="5">3-methylmercaptopropionyl-CoA ligase</fullName>
        <ecNumber evidence="4">6.2.1.44</ecNumber>
    </recommendedName>
</protein>
<evidence type="ECO:0000256" key="2">
    <source>
        <dbReference type="ARBA" id="ARBA00022598"/>
    </source>
</evidence>
<organism evidence="8 9">
    <name type="scientific">Stappia taiwanensis</name>
    <dbReference type="NCBI Taxonomy" id="992267"/>
    <lineage>
        <taxon>Bacteria</taxon>
        <taxon>Pseudomonadati</taxon>
        <taxon>Pseudomonadota</taxon>
        <taxon>Alphaproteobacteria</taxon>
        <taxon>Hyphomicrobiales</taxon>
        <taxon>Stappiaceae</taxon>
        <taxon>Stappia</taxon>
    </lineage>
</organism>
<dbReference type="GO" id="GO:0016878">
    <property type="term" value="F:acid-thiol ligase activity"/>
    <property type="evidence" value="ECO:0007669"/>
    <property type="project" value="UniProtKB-ARBA"/>
</dbReference>
<name>A0A838Y0X2_9HYPH</name>
<dbReference type="InterPro" id="IPR025110">
    <property type="entry name" value="AMP-bd_C"/>
</dbReference>
<gene>
    <name evidence="8" type="ORF">H1W37_13630</name>
</gene>
<comment type="catalytic activity">
    <reaction evidence="3">
        <text>3-(methylsulfanyl)propanoate + ATP + CoA = 3-(methylsulfanyl)propanoyl-CoA + AMP + diphosphate</text>
        <dbReference type="Rhea" id="RHEA:43052"/>
        <dbReference type="ChEBI" id="CHEBI:30616"/>
        <dbReference type="ChEBI" id="CHEBI:33019"/>
        <dbReference type="ChEBI" id="CHEBI:49016"/>
        <dbReference type="ChEBI" id="CHEBI:57287"/>
        <dbReference type="ChEBI" id="CHEBI:82815"/>
        <dbReference type="ChEBI" id="CHEBI:456215"/>
        <dbReference type="EC" id="6.2.1.44"/>
    </reaction>
    <physiologicalReaction direction="left-to-right" evidence="3">
        <dbReference type="Rhea" id="RHEA:43053"/>
    </physiologicalReaction>
</comment>
<keyword evidence="9" id="KW-1185">Reference proteome</keyword>
<evidence type="ECO:0000256" key="5">
    <source>
        <dbReference type="ARBA" id="ARBA00067668"/>
    </source>
</evidence>
<dbReference type="RefSeq" id="WP_181760905.1">
    <property type="nucleotide sequence ID" value="NZ_BMCR01000003.1"/>
</dbReference>
<sequence>MEWLTDMAAKRAELSPDRVAFVDHETGAELTFADVEARANQMARALRMLGAAAGDRVAVLCHNHPDFFVLLFAAQKSGVILLPLNWRQPAVELAPTVTRSGARLLMHDSACGATARALAESCGLTPVGFADAAGEGGEAAATDFEALLRDADPAPFGDGRIPASAPWYLLATSGTTGEPKLVVQTARMAWANAVNYTQATGITAGDCTVNYLPLFHTAGINLMSMPLFLTGGTSIVLRRFDVAVVLRLIGEKRLTAFFGVPAIYQALSLDPAFETTDFSAVRSLGCGGAPMPAPLLRTYLARGVTVCNGMGMTETGPTVFLADPQRAPEKIGSVGKAQILAEVRLVGIDGAVVTGAGAGELQIRGPGVTPGYYENPEATRAAFTEDGWLRSGDVAARDADGYFAIVDRIKDMYISGGENVYPAEVERVLVTHPAILDAVVVGVADARWGEVGAAYLIPRPGERIEEAALVAWCRERLAAYKVPRHIAVVDDLPRTAAGKVQKHVLKHAHEEQKEGACGDGER</sequence>
<proteinExistence type="inferred from homology"/>
<dbReference type="InterPro" id="IPR042099">
    <property type="entry name" value="ANL_N_sf"/>
</dbReference>
<dbReference type="PROSITE" id="PS00455">
    <property type="entry name" value="AMP_BINDING"/>
    <property type="match status" value="1"/>
</dbReference>
<feature type="domain" description="AMP-binding enzyme C-terminal" evidence="7">
    <location>
        <begin position="424"/>
        <end position="499"/>
    </location>
</feature>
<evidence type="ECO:0000259" key="6">
    <source>
        <dbReference type="Pfam" id="PF00501"/>
    </source>
</evidence>
<dbReference type="Pfam" id="PF13193">
    <property type="entry name" value="AMP-binding_C"/>
    <property type="match status" value="1"/>
</dbReference>
<dbReference type="Gene3D" id="3.40.50.12780">
    <property type="entry name" value="N-terminal domain of ligase-like"/>
    <property type="match status" value="1"/>
</dbReference>
<dbReference type="InterPro" id="IPR050237">
    <property type="entry name" value="ATP-dep_AMP-bd_enzyme"/>
</dbReference>
<dbReference type="PANTHER" id="PTHR43767">
    <property type="entry name" value="LONG-CHAIN-FATTY-ACID--COA LIGASE"/>
    <property type="match status" value="1"/>
</dbReference>
<dbReference type="FunFam" id="3.30.300.30:FF:000008">
    <property type="entry name" value="2,3-dihydroxybenzoate-AMP ligase"/>
    <property type="match status" value="1"/>
</dbReference>
<comment type="similarity">
    <text evidence="1">Belongs to the ATP-dependent AMP-binding enzyme family.</text>
</comment>
<comment type="caution">
    <text evidence="8">The sequence shown here is derived from an EMBL/GenBank/DDBJ whole genome shotgun (WGS) entry which is preliminary data.</text>
</comment>
<dbReference type="PANTHER" id="PTHR43767:SF1">
    <property type="entry name" value="NONRIBOSOMAL PEPTIDE SYNTHASE PES1 (EUROFUNG)-RELATED"/>
    <property type="match status" value="1"/>
</dbReference>
<dbReference type="EC" id="6.2.1.44" evidence="4"/>
<dbReference type="EMBL" id="JACEON010000013">
    <property type="protein sequence ID" value="MBA4612703.1"/>
    <property type="molecule type" value="Genomic_DNA"/>
</dbReference>
<evidence type="ECO:0000313" key="8">
    <source>
        <dbReference type="EMBL" id="MBA4612703.1"/>
    </source>
</evidence>
<dbReference type="AlphaFoldDB" id="A0A838Y0X2"/>
<accession>A0A838Y0X2</accession>
<evidence type="ECO:0000256" key="3">
    <source>
        <dbReference type="ARBA" id="ARBA00051915"/>
    </source>
</evidence>
<dbReference type="InterPro" id="IPR045851">
    <property type="entry name" value="AMP-bd_C_sf"/>
</dbReference>
<dbReference type="Pfam" id="PF00501">
    <property type="entry name" value="AMP-binding"/>
    <property type="match status" value="1"/>
</dbReference>
<evidence type="ECO:0000313" key="9">
    <source>
        <dbReference type="Proteomes" id="UP000559404"/>
    </source>
</evidence>
<dbReference type="Gene3D" id="3.30.300.30">
    <property type="match status" value="1"/>
</dbReference>
<evidence type="ECO:0000256" key="1">
    <source>
        <dbReference type="ARBA" id="ARBA00006432"/>
    </source>
</evidence>
<dbReference type="InterPro" id="IPR000873">
    <property type="entry name" value="AMP-dep_synth/lig_dom"/>
</dbReference>
<reference evidence="8 9" key="1">
    <citation type="submission" date="2020-07" db="EMBL/GenBank/DDBJ databases">
        <authorList>
            <person name="Li M."/>
        </authorList>
    </citation>
    <scope>NUCLEOTIDE SEQUENCE [LARGE SCALE GENOMIC DNA]</scope>
    <source>
        <strain evidence="8 9">DSM 23284</strain>
    </source>
</reference>
<dbReference type="InterPro" id="IPR020845">
    <property type="entry name" value="AMP-binding_CS"/>
</dbReference>